<proteinExistence type="predicted"/>
<dbReference type="Gene3D" id="3.30.300.30">
    <property type="match status" value="3"/>
</dbReference>
<dbReference type="RefSeq" id="WP_168737124.1">
    <property type="nucleotide sequence ID" value="NZ_JABAHZ010000001.1"/>
</dbReference>
<dbReference type="Pfam" id="PF13193">
    <property type="entry name" value="AMP-binding_C"/>
    <property type="match status" value="3"/>
</dbReference>
<dbReference type="Gene3D" id="3.30.559.10">
    <property type="entry name" value="Chloramphenicol acetyltransferase-like domain"/>
    <property type="match status" value="3"/>
</dbReference>
<dbReference type="FunFam" id="3.40.50.980:FF:000001">
    <property type="entry name" value="Non-ribosomal peptide synthetase"/>
    <property type="match status" value="3"/>
</dbReference>
<dbReference type="InterPro" id="IPR020806">
    <property type="entry name" value="PKS_PP-bd"/>
</dbReference>
<dbReference type="FunFam" id="1.10.1200.10:FF:000005">
    <property type="entry name" value="Nonribosomal peptide synthetase 1"/>
    <property type="match status" value="3"/>
</dbReference>
<evidence type="ECO:0000256" key="3">
    <source>
        <dbReference type="ARBA" id="ARBA00022553"/>
    </source>
</evidence>
<dbReference type="Gene3D" id="3.40.50.980">
    <property type="match status" value="6"/>
</dbReference>
<dbReference type="PANTHER" id="PTHR45527:SF1">
    <property type="entry name" value="FATTY ACID SYNTHASE"/>
    <property type="match status" value="1"/>
</dbReference>
<dbReference type="InterPro" id="IPR009081">
    <property type="entry name" value="PP-bd_ACP"/>
</dbReference>
<gene>
    <name evidence="5" type="ORF">HGH91_03855</name>
</gene>
<keyword evidence="2" id="KW-0596">Phosphopantetheine</keyword>
<dbReference type="InterPro" id="IPR010071">
    <property type="entry name" value="AA_adenyl_dom"/>
</dbReference>
<evidence type="ECO:0000313" key="5">
    <source>
        <dbReference type="EMBL" id="NLR77745.1"/>
    </source>
</evidence>
<dbReference type="InterPro" id="IPR001242">
    <property type="entry name" value="Condensation_dom"/>
</dbReference>
<dbReference type="SUPFAM" id="SSF52777">
    <property type="entry name" value="CoA-dependent acyltransferases"/>
    <property type="match status" value="7"/>
</dbReference>
<accession>A0A847SFI2</accession>
<protein>
    <submittedName>
        <fullName evidence="5">Amino acid adenylation domain-containing protein</fullName>
    </submittedName>
</protein>
<dbReference type="Gene3D" id="2.30.38.10">
    <property type="entry name" value="Luciferase, Domain 3"/>
    <property type="match status" value="3"/>
</dbReference>
<dbReference type="PROSITE" id="PS00455">
    <property type="entry name" value="AMP_BINDING"/>
    <property type="match status" value="3"/>
</dbReference>
<dbReference type="PROSITE" id="PS50075">
    <property type="entry name" value="CARRIER"/>
    <property type="match status" value="4"/>
</dbReference>
<dbReference type="Proteomes" id="UP000552864">
    <property type="component" value="Unassembled WGS sequence"/>
</dbReference>
<dbReference type="SMART" id="SM00823">
    <property type="entry name" value="PKS_PP"/>
    <property type="match status" value="3"/>
</dbReference>
<dbReference type="SUPFAM" id="SSF47336">
    <property type="entry name" value="ACP-like"/>
    <property type="match status" value="4"/>
</dbReference>
<dbReference type="GO" id="GO:0043041">
    <property type="term" value="P:amino acid activation for nonribosomal peptide biosynthetic process"/>
    <property type="evidence" value="ECO:0007669"/>
    <property type="project" value="TreeGrafter"/>
</dbReference>
<comment type="caution">
    <text evidence="5">The sequence shown here is derived from an EMBL/GenBank/DDBJ whole genome shotgun (WGS) entry which is preliminary data.</text>
</comment>
<sequence>MFRQEQLDILTAASIHNQREKEYWLTVMAGELPHSSLPAAHNTDPKATTCSHYEFSIGDDLHQRLQLLSNDSDYSLQVILMAALQVMLSKYTDNGDVITGTPIYRQTELLADQLMNTVLAIRGTVAGNATFASLLEATGQQMVQAIQHQNYPIEVLQQELADNLVPGAEGLFSVALLLDNIQELHYLDSIRPDIIFVFTATDSSLKGQLVYKTARYDAAVAARFTLHYCTLLQYLVTHIAQPLYLADMMPLEEAALIHQQFNATDREYGNATQCLAQLMEAQVQRDPTRIAVTWPDGVYTYEMLNRKANQLGNVLRAAGAGPNQVVGVLAERSPEMLTAILGAMKSGAAYLPIDPSYPPERIQFMLEDSGCKYLVVQSHLTVPPISAGVTVFNLNDPGLYTGSGEDLPWVNKPTDLAYVIYTSGSTGNPKGVMIEQHSLVNRLNWMHDRYRLTGTDVILQKTPFTFDVSVWELFWWLFTGAGVYLLAPGTEKYPDQMVAEIKANKVTVMHFVPSMLVVFLEYVSATGCEAALASLRQVFTSGEALSAAAVREFNRLLPGCALSNLYGPTEATIDVSYFDCPATGVPDSIPIGKPIDNIQLFITDRHQQLQPIGVAGELCIGGVGLARGYLNRPELTTDRFITVPWHDTPVYRTGDLARWLPDGNIAYLGRIDNQVKIRGYRIELGEIEQQLLKLDCIRDALVLVQQREEDKYLRAFVVPATPCTEHTIKEALGHVLPVYMVPAYITLLDTLPLTPNGKADRKALQRMPLFIETAAQHWDDPREQMVADIWKEVLKTVAANAADNFFYHGGDSILAIRLVSKVNTQLQASIDLAAFYEVQTLGGLINLATATDTRAATAEKMAVLEEIRAFESQYLVGISAEEKQNIDRVYPMSDIEKGMCYHHLKDPALNVYYEQNTLDFLFSDIDIELIVRALKLMITKHPALRTAFDLNRLAHVVYKEISLPLQVENLMDRDRDTQQQVIGQFLKESKLKAFPLATVPLWRITMFRINTGHLVFTMEAHHAIFDGWSWASFMTEFSNVYFRLKEEPGFTPLPLKCTFEDYILEELLCKRNKAITTFWKNELEGYQRLQLNGSKESPEYLKMFRTFDRQYLLGLQQVAEQYQVQVKHLLFAAYVYATKMLTYENDIVTGLVAFSRPLVEDGERLLGCFLNTVPVRIQVPAGLSWREYLAAVEEKLALIRKYDQLPLLSIVEQTREQYSGGNPLFDAQFNFVNFHVWKEINDNTTVGGTGVPFRFESYLRENTLFDFNVDLTDGNLNIAIEYFTAYISTPALEQLLSCFEKALHHLQYTPDEKIDPLLLMEDDVHQIREVFNATAKPYDQANDTLVQLMEAQVRQHPSRVAVSWPGGVYTYEELNTKANQLGAMLRALGTAPNEVVGILAERSPEMLVAILAVVKSGAAYLPIDPAYPAERIQFMLEDSGCSYLLKQQQFPTPGIEGNITVLNINNAALYKGAGADLPLVNTPADLAYIIYTSGSTGKPKGVMIEQHALVNRLCWMQSKYPLTSTDKILQKTPFTFDVSVWELFWWLFTGAGVHLLSAGAEKFPDQIVEEIAANEITVMHFVPSMLTAFLDYIAGTGCEASLPSLRQVFASGEALPASTVKAFNRLLPGCALSNLYGPTEATIDVSYYDCPKADVPDNVPIGKPIDNLQLYITDRYQQLQPIGVPGELCIAGKGLARGYLNRPALTAERFIRAPWCNSPLYRTGDLARWLPDGNIEYLGRIDNQVKIRGYRIELGEIEEVLAQHENVSQCAVIAKPTAGDALQLHAYIVPLGAFNRERLYEYLKQRLPAYMIPPFLVEMTALPLTGSGKLDRKALPEMEARGQSRQQPVRPRNSIELQLQTIWKELLGVTEIGIHDNIFEWGGHSLMAMRAIATINTATGANVVIRDVFAYTTIAQFAALLEEKGVVATPLAPTFLRKGPLSFSQERLWFIDSLQGSVHYHMPVVVKMEGPLNVQALQQALESLIERHEILRTVIREEGDQVFQLLCETGGWIMSYTDDASLTDKSLLEAHLEEQIRQPFDLSADYMLRAELIRLAPDVHILLTVTHHIATDGWSLSLMVKELMELYLAVEENRSPRLPVLPWQYADYAEWQRTHLQGDALATQLDYWVGKLKGVSPLDFPTDRIRPAVERMHGSIVHHNISLEHATQLKALSRKEGVTLFMTLLAAFKVLLYRYSGQEDICVGIPIANRTREEVEKMVGFFVNTLALRSDLGGTPSFSEFLQQVRETTLDAYTYQEVPFERIVELVGAARDMTRSPLFQVMFVFQNTPATEVMNFGNISVSQANYEPETAKFDFSFEVTEVAAGLRVNIEFKTDLFNASTIQRMAAHYEQLLIAIASDPTQKVNELPLMTKGEERHQLAGFNNTTVPYPADTTVVQLFEEQVARTPDKIAVTYDEQSLTFRELHQRSSVLAAFLQTKGVRRGEMIALCLNRSLEMIIGIWGILKAGCAYVPIDPAYPADRISYILTDTDTRLILTDESSASRIPPAENLEQVLLDAHWPVIRNTQPVGTGSYPQPHDLVYVIYTSGSTGKPKGVMIEHHSLVNRLTWGQQQYPLHTTDVIIQKTPFTFDVSVYELFCWSFTGARLYLLKQGEEKYSDRIVEVMIKEKVTIMHFVPSMLTPFLEYIQESPELQQLKGLRQVFTSGEALSAAAARQFKQLLPWCALSNLYGPTEATIEVSYYNCPDDNIPDNIPIGRPINNTRLYIVDAWGKLQPVGIAGELCIAGVGLARGYRNRDDLTAEKFVPATWTDERIYRTGDLARWLPNGNIEYLGRIDDQVKIRGYRIELGEIENVLLQHPAVSQAVAIARADHSGVKRLQAYVICRAPFDKSDILAFIGKHVPVYMVPDILLELPAFPLTPSGKVNKKELPDPENTGIQSVYVAPRNTTDQQLAAIWQVLLRLPQVSIQDNFFRLGGHSLMAMRVMAAIRKDMGVALSIKDLFNYTTIAALSDYISNRGTSSSVPAIVPVAVSARPARIPLSFSQERLWFIDRLEGSIHYHIPGVLELNGTLDKDALEYAFREVVNRHEVLRTVLREDDGRPYQEVMPENRWKMIYREDPAMIDQQRWQAHVVNSIQQPFDLAADHMLRIELVKLSDVKHKMILVIHHIAADGWSVSILTRELSEYYHARLEQRAPVLDALPLQYGDYATWQRGYLQGEVLAQQLKYWKDTLTGIPLLQLPADFERPAIETMKGGVIHFRVDETVCTQLKDLAQREGVTLFMLLIAALKVLLFRYSRQEDICIGVPVANRMEKELEPLIGFFVNTLALRSRFRGQQSFAELLQQVKQTTLDAYAHQDVPFEKIVESVGVERSMNHSPLFQVMFVLQNTPEIMESRLGEAVIRPEEFNRTTSKFDLTFDITEMQNGLSLLVEYNSDVYAAASMERLGRHYCQLLKAIAESIQPSLLELAVASEEELATVFAFSQGPAAPPPASTVLDTLAQLALTHGVATAVVAGAEQYSFAALEAWSGQLAHRLQQAGVKSADVVGISMTASPQQLIALLAIWKSGATAVPLDADTPPEYWRDVVKQTGAQWLLTNRDMTRLPAGLLTVIDIRDQAAGTPAAGNDLSLSLNNIAYTRHITGADGLPLGFTVGHAQLGSRLEQARKAYLGNGIGTTATVAHEGLGFDKWLIVVLASLLAGKKVVMMAQTLPEMLDNPDLLKYAPYDFIALPSSALPLVAELAAVWKLTDKYVTSGTPLQRAHLVELAAVNERCIIVNEYNTPGAATGCIAASIRITDAVNQPGNSIRLGRPQNNVTALVWDTLGRPVPPGMPGELCISSDGDVTPYCTGDLVRWDAEGNLEYLGRLDHVMEINDKSGDVQPKGDDTPATPTEIILAAIWQEVLQVERVGLYDNFFEKGGDSLVTVKILNQARKKGIVFRIRDIFMHQTVASLAAFIDASVATPQS</sequence>
<feature type="domain" description="Carrier" evidence="4">
    <location>
        <begin position="3843"/>
        <end position="3917"/>
    </location>
</feature>
<dbReference type="InterPro" id="IPR036736">
    <property type="entry name" value="ACP-like_sf"/>
</dbReference>
<keyword evidence="3" id="KW-0597">Phosphoprotein</keyword>
<evidence type="ECO:0000313" key="6">
    <source>
        <dbReference type="Proteomes" id="UP000552864"/>
    </source>
</evidence>
<dbReference type="FunFam" id="3.40.50.12780:FF:000012">
    <property type="entry name" value="Non-ribosomal peptide synthetase"/>
    <property type="match status" value="3"/>
</dbReference>
<dbReference type="EMBL" id="JABAHZ010000001">
    <property type="protein sequence ID" value="NLR77745.1"/>
    <property type="molecule type" value="Genomic_DNA"/>
</dbReference>
<dbReference type="PANTHER" id="PTHR45527">
    <property type="entry name" value="NONRIBOSOMAL PEPTIDE SYNTHETASE"/>
    <property type="match status" value="1"/>
</dbReference>
<dbReference type="InterPro" id="IPR000873">
    <property type="entry name" value="AMP-dep_synth/lig_dom"/>
</dbReference>
<evidence type="ECO:0000256" key="2">
    <source>
        <dbReference type="ARBA" id="ARBA00022450"/>
    </source>
</evidence>
<dbReference type="InterPro" id="IPR025110">
    <property type="entry name" value="AMP-bd_C"/>
</dbReference>
<evidence type="ECO:0000256" key="1">
    <source>
        <dbReference type="ARBA" id="ARBA00001957"/>
    </source>
</evidence>
<feature type="domain" description="Carrier" evidence="4">
    <location>
        <begin position="777"/>
        <end position="852"/>
    </location>
</feature>
<dbReference type="InterPro" id="IPR020845">
    <property type="entry name" value="AMP-binding_CS"/>
</dbReference>
<dbReference type="GO" id="GO:0005829">
    <property type="term" value="C:cytosol"/>
    <property type="evidence" value="ECO:0007669"/>
    <property type="project" value="TreeGrafter"/>
</dbReference>
<dbReference type="GO" id="GO:0031177">
    <property type="term" value="F:phosphopantetheine binding"/>
    <property type="evidence" value="ECO:0007669"/>
    <property type="project" value="InterPro"/>
</dbReference>
<dbReference type="Pfam" id="PF00550">
    <property type="entry name" value="PP-binding"/>
    <property type="match status" value="4"/>
</dbReference>
<reference evidence="5 6" key="1">
    <citation type="submission" date="2020-04" db="EMBL/GenBank/DDBJ databases">
        <authorList>
            <person name="Yin C."/>
        </authorList>
    </citation>
    <scope>NUCLEOTIDE SEQUENCE [LARGE SCALE GENOMIC DNA]</scope>
    <source>
        <strain evidence="5 6">Ak56</strain>
    </source>
</reference>
<comment type="cofactor">
    <cofactor evidence="1">
        <name>pantetheine 4'-phosphate</name>
        <dbReference type="ChEBI" id="CHEBI:47942"/>
    </cofactor>
</comment>
<dbReference type="GO" id="GO:0044550">
    <property type="term" value="P:secondary metabolite biosynthetic process"/>
    <property type="evidence" value="ECO:0007669"/>
    <property type="project" value="TreeGrafter"/>
</dbReference>
<organism evidence="5 6">
    <name type="scientific">Chitinophaga eiseniae</name>
    <dbReference type="NCBI Taxonomy" id="634771"/>
    <lineage>
        <taxon>Bacteria</taxon>
        <taxon>Pseudomonadati</taxon>
        <taxon>Bacteroidota</taxon>
        <taxon>Chitinophagia</taxon>
        <taxon>Chitinophagales</taxon>
        <taxon>Chitinophagaceae</taxon>
        <taxon>Chitinophaga</taxon>
    </lineage>
</organism>
<dbReference type="FunFam" id="2.30.38.10:FF:000001">
    <property type="entry name" value="Non-ribosomal peptide synthetase PvdI"/>
    <property type="match status" value="2"/>
</dbReference>
<keyword evidence="6" id="KW-1185">Reference proteome</keyword>
<dbReference type="NCBIfam" id="NF003417">
    <property type="entry name" value="PRK04813.1"/>
    <property type="match status" value="4"/>
</dbReference>
<dbReference type="GO" id="GO:0003824">
    <property type="term" value="F:catalytic activity"/>
    <property type="evidence" value="ECO:0007669"/>
    <property type="project" value="InterPro"/>
</dbReference>
<feature type="domain" description="Carrier" evidence="4">
    <location>
        <begin position="2902"/>
        <end position="2977"/>
    </location>
</feature>
<dbReference type="NCBIfam" id="TIGR01733">
    <property type="entry name" value="AA-adenyl-dom"/>
    <property type="match status" value="3"/>
</dbReference>
<dbReference type="InterPro" id="IPR042099">
    <property type="entry name" value="ANL_N_sf"/>
</dbReference>
<dbReference type="Gene3D" id="3.30.559.30">
    <property type="entry name" value="Nonribosomal peptide synthetase, condensation domain"/>
    <property type="match status" value="4"/>
</dbReference>
<feature type="domain" description="Carrier" evidence="4">
    <location>
        <begin position="1850"/>
        <end position="1925"/>
    </location>
</feature>
<dbReference type="InterPro" id="IPR045851">
    <property type="entry name" value="AMP-bd_C_sf"/>
</dbReference>
<dbReference type="Gene3D" id="3.40.50.12780">
    <property type="entry name" value="N-terminal domain of ligase-like"/>
    <property type="match status" value="1"/>
</dbReference>
<dbReference type="CDD" id="cd19531">
    <property type="entry name" value="LCL_NRPS-like"/>
    <property type="match status" value="2"/>
</dbReference>
<dbReference type="Gene3D" id="1.10.1200.10">
    <property type="entry name" value="ACP-like"/>
    <property type="match status" value="4"/>
</dbReference>
<dbReference type="CDD" id="cd05930">
    <property type="entry name" value="A_NRPS"/>
    <property type="match status" value="3"/>
</dbReference>
<name>A0A847SFI2_9BACT</name>
<evidence type="ECO:0000259" key="4">
    <source>
        <dbReference type="PROSITE" id="PS50075"/>
    </source>
</evidence>
<dbReference type="FunFam" id="3.40.50.980:FF:000002">
    <property type="entry name" value="Enterobactin synthetase component F"/>
    <property type="match status" value="3"/>
</dbReference>
<dbReference type="Pfam" id="PF00668">
    <property type="entry name" value="Condensation"/>
    <property type="match status" value="4"/>
</dbReference>
<dbReference type="SUPFAM" id="SSF56801">
    <property type="entry name" value="Acetyl-CoA synthetase-like"/>
    <property type="match status" value="4"/>
</dbReference>
<dbReference type="InterPro" id="IPR023213">
    <property type="entry name" value="CAT-like_dom_sf"/>
</dbReference>
<dbReference type="Pfam" id="PF00501">
    <property type="entry name" value="AMP-binding"/>
    <property type="match status" value="4"/>
</dbReference>